<keyword evidence="1" id="KW-0812">Transmembrane</keyword>
<accession>A0A0H3B5H7</accession>
<organism evidence="2">
    <name type="scientific">Yersinia pseudotuberculosis serotype O:3 (strain YPIII)</name>
    <dbReference type="NCBI Taxonomy" id="502800"/>
    <lineage>
        <taxon>Bacteria</taxon>
        <taxon>Pseudomonadati</taxon>
        <taxon>Pseudomonadota</taxon>
        <taxon>Gammaproteobacteria</taxon>
        <taxon>Enterobacterales</taxon>
        <taxon>Yersiniaceae</taxon>
        <taxon>Yersinia</taxon>
    </lineage>
</organism>
<protein>
    <submittedName>
        <fullName evidence="2">Uncharacterized protein</fullName>
    </submittedName>
</protein>
<evidence type="ECO:0000256" key="1">
    <source>
        <dbReference type="SAM" id="Phobius"/>
    </source>
</evidence>
<sequence>MIVSRYILLYTTTYLFNVIVIQLTESGIDALFKITKIMAYIAFQSQIR</sequence>
<evidence type="ECO:0000313" key="2">
    <source>
        <dbReference type="EMBL" id="ACA69197.1"/>
    </source>
</evidence>
<dbReference type="AlphaFoldDB" id="A0A0H3B5H7"/>
<gene>
    <name evidence="2" type="ordered locus">YPK_2923</name>
</gene>
<feature type="transmembrane region" description="Helical" evidence="1">
    <location>
        <begin position="6"/>
        <end position="24"/>
    </location>
</feature>
<dbReference type="PATRIC" id="fig|502800.11.peg.3644"/>
<dbReference type="EMBL" id="CP000950">
    <property type="protein sequence ID" value="ACA69197.1"/>
    <property type="molecule type" value="Genomic_DNA"/>
</dbReference>
<proteinExistence type="predicted"/>
<keyword evidence="1" id="KW-0472">Membrane</keyword>
<name>A0A0H3B5H7_YERPY</name>
<dbReference type="KEGG" id="ypy:YPK_2923"/>
<keyword evidence="1" id="KW-1133">Transmembrane helix</keyword>
<reference evidence="2" key="1">
    <citation type="submission" date="2008-02" db="EMBL/GenBank/DDBJ databases">
        <title>Complete sequence of Yersinia pseudotuberculosis YPIII.</title>
        <authorList>
            <consortium name="US DOE Joint Genome Institute"/>
            <person name="Challacombe J.F."/>
            <person name="Bruce D."/>
            <person name="Detter J.C."/>
            <person name="Green L."/>
            <person name="Land M."/>
            <person name="Munk C."/>
            <person name="Lindler L.E."/>
            <person name="Nikolich M.P."/>
            <person name="Brettin T."/>
        </authorList>
    </citation>
    <scope>NUCLEOTIDE SEQUENCE</scope>
    <source>
        <strain evidence="2">YPIII</strain>
    </source>
</reference>